<organism evidence="1 2">
    <name type="scientific">Rhodonia placenta</name>
    <dbReference type="NCBI Taxonomy" id="104341"/>
    <lineage>
        <taxon>Eukaryota</taxon>
        <taxon>Fungi</taxon>
        <taxon>Dikarya</taxon>
        <taxon>Basidiomycota</taxon>
        <taxon>Agaricomycotina</taxon>
        <taxon>Agaricomycetes</taxon>
        <taxon>Polyporales</taxon>
        <taxon>Adustoporiaceae</taxon>
        <taxon>Rhodonia</taxon>
    </lineage>
</organism>
<accession>A0A8H7NUM8</accession>
<dbReference type="Proteomes" id="UP000639403">
    <property type="component" value="Unassembled WGS sequence"/>
</dbReference>
<evidence type="ECO:0000313" key="1">
    <source>
        <dbReference type="EMBL" id="KAF9804973.1"/>
    </source>
</evidence>
<evidence type="ECO:0000313" key="2">
    <source>
        <dbReference type="Proteomes" id="UP000639403"/>
    </source>
</evidence>
<gene>
    <name evidence="1" type="ORF">IEO21_09253</name>
</gene>
<reference evidence="1" key="1">
    <citation type="submission" date="2020-11" db="EMBL/GenBank/DDBJ databases">
        <authorList>
            <person name="Koelle M."/>
            <person name="Horta M.A.C."/>
            <person name="Nowrousian M."/>
            <person name="Ohm R.A."/>
            <person name="Benz P."/>
            <person name="Pilgard A."/>
        </authorList>
    </citation>
    <scope>NUCLEOTIDE SEQUENCE</scope>
    <source>
        <strain evidence="1">FPRL280</strain>
    </source>
</reference>
<name>A0A8H7NUM8_9APHY</name>
<sequence>MVRGGDKALKCGGG</sequence>
<protein>
    <submittedName>
        <fullName evidence="1">Uncharacterized protein</fullName>
    </submittedName>
</protein>
<comment type="caution">
    <text evidence="1">The sequence shown here is derived from an EMBL/GenBank/DDBJ whole genome shotgun (WGS) entry which is preliminary data.</text>
</comment>
<proteinExistence type="predicted"/>
<dbReference type="EMBL" id="JADOXO010000415">
    <property type="protein sequence ID" value="KAF9804973.1"/>
    <property type="molecule type" value="Genomic_DNA"/>
</dbReference>
<reference evidence="1" key="2">
    <citation type="journal article" name="Front. Microbiol.">
        <title>Degradative Capacity of Two Strains of Rhodonia placenta: From Phenotype to Genotype.</title>
        <authorList>
            <person name="Kolle M."/>
            <person name="Horta M.A.C."/>
            <person name="Nowrousian M."/>
            <person name="Ohm R.A."/>
            <person name="Benz J.P."/>
            <person name="Pilgard A."/>
        </authorList>
    </citation>
    <scope>NUCLEOTIDE SEQUENCE</scope>
    <source>
        <strain evidence="1">FPRL280</strain>
    </source>
</reference>